<dbReference type="EMBL" id="VIGH01000004">
    <property type="protein sequence ID" value="TQF69150.1"/>
    <property type="molecule type" value="Genomic_DNA"/>
</dbReference>
<name>A0A541B9Z2_9NOCA</name>
<feature type="domain" description="Aminoglycoside phosphotransferase" evidence="2">
    <location>
        <begin position="123"/>
        <end position="310"/>
    </location>
</feature>
<keyword evidence="4" id="KW-1185">Reference proteome</keyword>
<evidence type="ECO:0000313" key="4">
    <source>
        <dbReference type="Proteomes" id="UP000316256"/>
    </source>
</evidence>
<comment type="caution">
    <text evidence="3">The sequence shown here is derived from an EMBL/GenBank/DDBJ whole genome shotgun (WGS) entry which is preliminary data.</text>
</comment>
<dbReference type="CDD" id="cd05154">
    <property type="entry name" value="ACAD10_11_N-like"/>
    <property type="match status" value="1"/>
</dbReference>
<sequence length="407" mass="45208">MSTTGTAPDNAAEIARPTDSKRDPEQLRHALQVWLAGRLHDGADPTVSGVRLPDANGISSETILFDATWTESAEDALPGAEPAQRTESTAEDGRRRAHELVARVEPTAVSMPVFPSYDMDTQFAVMKGVGELSDVPVPTAYWSESDPTALGAPFFVMERIEGTVPPDVMPYNFGSWVSEATPEQRRTLQDASVDVLARLHAVPDPQQHFGFLRLHDAGPSAEQSLRAHLARQRGFYEWAAADGPRSPLIERCLDRLEATVPADDSPAVLCWGDSRIGNIMYRDFEPVAVLDWEMAALGPREMDLAWMIFLHRFFEDLATLAGLPGLPDFMRREDMAARYTELTGHKCENLDYYSLYAALRHATIMFRVQARAIAFGQAQQPADPDDMILHRPTLEAMLDGTYWSRVP</sequence>
<protein>
    <submittedName>
        <fullName evidence="3">Phosphotransferase family protein</fullName>
    </submittedName>
</protein>
<dbReference type="Pfam" id="PF01636">
    <property type="entry name" value="APH"/>
    <property type="match status" value="1"/>
</dbReference>
<keyword evidence="3" id="KW-0808">Transferase</keyword>
<evidence type="ECO:0000259" key="2">
    <source>
        <dbReference type="Pfam" id="PF01636"/>
    </source>
</evidence>
<dbReference type="Gene3D" id="3.90.1200.10">
    <property type="match status" value="1"/>
</dbReference>
<dbReference type="OrthoDB" id="3339041at2"/>
<feature type="compositionally biased region" description="Basic and acidic residues" evidence="1">
    <location>
        <begin position="16"/>
        <end position="25"/>
    </location>
</feature>
<feature type="region of interest" description="Disordered" evidence="1">
    <location>
        <begin position="1"/>
        <end position="25"/>
    </location>
</feature>
<accession>A0A541B9Z2</accession>
<dbReference type="Proteomes" id="UP000316256">
    <property type="component" value="Unassembled WGS sequence"/>
</dbReference>
<dbReference type="SUPFAM" id="SSF56112">
    <property type="entry name" value="Protein kinase-like (PK-like)"/>
    <property type="match status" value="1"/>
</dbReference>
<dbReference type="Gene3D" id="3.30.200.20">
    <property type="entry name" value="Phosphorylase Kinase, domain 1"/>
    <property type="match status" value="1"/>
</dbReference>
<feature type="region of interest" description="Disordered" evidence="1">
    <location>
        <begin position="74"/>
        <end position="95"/>
    </location>
</feature>
<dbReference type="RefSeq" id="WP_142098752.1">
    <property type="nucleotide sequence ID" value="NZ_VIGH01000004.1"/>
</dbReference>
<dbReference type="InterPro" id="IPR041726">
    <property type="entry name" value="ACAD10_11_N"/>
</dbReference>
<reference evidence="3 4" key="1">
    <citation type="submission" date="2019-06" db="EMBL/GenBank/DDBJ databases">
        <title>Rhodococcus spaelei sp. nov., isolated from a cave.</title>
        <authorList>
            <person name="Lee S.D."/>
        </authorList>
    </citation>
    <scope>NUCLEOTIDE SEQUENCE [LARGE SCALE GENOMIC DNA]</scope>
    <source>
        <strain evidence="3 4">C9-5</strain>
    </source>
</reference>
<dbReference type="AlphaFoldDB" id="A0A541B9Z2"/>
<gene>
    <name evidence="3" type="ORF">FK531_10300</name>
</gene>
<dbReference type="PANTHER" id="PTHR21310">
    <property type="entry name" value="AMINOGLYCOSIDE PHOSPHOTRANSFERASE-RELATED-RELATED"/>
    <property type="match status" value="1"/>
</dbReference>
<dbReference type="InterPro" id="IPR002575">
    <property type="entry name" value="Aminoglycoside_PTrfase"/>
</dbReference>
<evidence type="ECO:0000313" key="3">
    <source>
        <dbReference type="EMBL" id="TQF69150.1"/>
    </source>
</evidence>
<evidence type="ECO:0000256" key="1">
    <source>
        <dbReference type="SAM" id="MobiDB-lite"/>
    </source>
</evidence>
<organism evidence="3 4">
    <name type="scientific">Rhodococcus spelaei</name>
    <dbReference type="NCBI Taxonomy" id="2546320"/>
    <lineage>
        <taxon>Bacteria</taxon>
        <taxon>Bacillati</taxon>
        <taxon>Actinomycetota</taxon>
        <taxon>Actinomycetes</taxon>
        <taxon>Mycobacteriales</taxon>
        <taxon>Nocardiaceae</taxon>
        <taxon>Rhodococcus</taxon>
    </lineage>
</organism>
<dbReference type="InterPro" id="IPR011009">
    <property type="entry name" value="Kinase-like_dom_sf"/>
</dbReference>
<dbReference type="PANTHER" id="PTHR21310:SF40">
    <property type="entry name" value="AMINOGLYCOSIDE PHOSPHOTRANSFERASE DOMAIN-CONTAINING PROTEIN-RELATED"/>
    <property type="match status" value="1"/>
</dbReference>
<dbReference type="InterPro" id="IPR051678">
    <property type="entry name" value="AGP_Transferase"/>
</dbReference>
<dbReference type="GO" id="GO:0016740">
    <property type="term" value="F:transferase activity"/>
    <property type="evidence" value="ECO:0007669"/>
    <property type="project" value="UniProtKB-KW"/>
</dbReference>
<proteinExistence type="predicted"/>